<protein>
    <submittedName>
        <fullName evidence="2">Saccharopine dehydrogenase NADP-binding domain-containing protein</fullName>
    </submittedName>
</protein>
<dbReference type="Gene3D" id="3.40.50.720">
    <property type="entry name" value="NAD(P)-binding Rossmann-like Domain"/>
    <property type="match status" value="1"/>
</dbReference>
<gene>
    <name evidence="2" type="ORF">HQ605_02100</name>
</gene>
<dbReference type="InterPro" id="IPR036291">
    <property type="entry name" value="NAD(P)-bd_dom_sf"/>
</dbReference>
<keyword evidence="3" id="KW-1185">Reference proteome</keyword>
<sequence length="352" mass="36608">MIYGVTGYTGALVAEHALASGLEVVCAGRDEARTAAAAQRLAAPFTVVDLTDTAALRRALDDVDIVAHCAGPYERTAAPMIDACLHTGTHYLDLTGEAAVFDAVYARHEEAVEAGVTLVPGVGFDVVPTDHLVAAASALLPSATTADIAVVSRGGFSRGTLATVVLGLSAGNRVRRNGRIEPVPHGHRTMTVDLPRGKRASVASSPLGDLSSAVRTAGLRDVTTFAAVPAARSLRRLDRPLRALLALPGVVPRLECLLMRVPGPSSNARSSSRSAGWVRLSDEDGRSIVRSIEVHNTYTFTARSMVHAAVLLGAGGIPTGSHTPSSAFGANFVHDIPDVQVTGAGRIPEPTR</sequence>
<dbReference type="SUPFAM" id="SSF51735">
    <property type="entry name" value="NAD(P)-binding Rossmann-fold domains"/>
    <property type="match status" value="1"/>
</dbReference>
<feature type="domain" description="Saccharopine dehydrogenase NADP binding" evidence="1">
    <location>
        <begin position="2"/>
        <end position="119"/>
    </location>
</feature>
<reference evidence="2 3" key="1">
    <citation type="submission" date="2020-06" db="EMBL/GenBank/DDBJ databases">
        <title>Taxonomy, biology and ecology of Rhodococcus bacteria occurring in California pistachio and other woody hosts as revealed by genome sequence analyses.</title>
        <authorList>
            <person name="Gai Y."/>
            <person name="Riely B."/>
        </authorList>
    </citation>
    <scope>NUCLEOTIDE SEQUENCE [LARGE SCALE GENOMIC DNA]</scope>
    <source>
        <strain evidence="2 3">BP-284</strain>
    </source>
</reference>
<dbReference type="Proteomes" id="UP001520140">
    <property type="component" value="Unassembled WGS sequence"/>
</dbReference>
<dbReference type="Pfam" id="PF03435">
    <property type="entry name" value="Sacchrp_dh_NADP"/>
    <property type="match status" value="1"/>
</dbReference>
<organism evidence="2 3">
    <name type="scientific">Rhodococcoides kroppenstedtii</name>
    <dbReference type="NCBI Taxonomy" id="293050"/>
    <lineage>
        <taxon>Bacteria</taxon>
        <taxon>Bacillati</taxon>
        <taxon>Actinomycetota</taxon>
        <taxon>Actinomycetes</taxon>
        <taxon>Mycobacteriales</taxon>
        <taxon>Nocardiaceae</taxon>
        <taxon>Rhodococcoides</taxon>
    </lineage>
</organism>
<dbReference type="PANTHER" id="PTHR43781">
    <property type="entry name" value="SACCHAROPINE DEHYDROGENASE"/>
    <property type="match status" value="1"/>
</dbReference>
<dbReference type="InterPro" id="IPR005097">
    <property type="entry name" value="Sacchrp_dh_NADP-bd"/>
</dbReference>
<dbReference type="EMBL" id="JABUKG010000002">
    <property type="protein sequence ID" value="MBY6319607.1"/>
    <property type="molecule type" value="Genomic_DNA"/>
</dbReference>
<name>A0ABS7NNP2_9NOCA</name>
<proteinExistence type="predicted"/>
<evidence type="ECO:0000259" key="1">
    <source>
        <dbReference type="Pfam" id="PF03435"/>
    </source>
</evidence>
<evidence type="ECO:0000313" key="2">
    <source>
        <dbReference type="EMBL" id="MBY6319607.1"/>
    </source>
</evidence>
<accession>A0ABS7NNP2</accession>
<evidence type="ECO:0000313" key="3">
    <source>
        <dbReference type="Proteomes" id="UP001520140"/>
    </source>
</evidence>
<dbReference type="PANTHER" id="PTHR43781:SF1">
    <property type="entry name" value="SACCHAROPINE DEHYDROGENASE"/>
    <property type="match status" value="1"/>
</dbReference>
<comment type="caution">
    <text evidence="2">The sequence shown here is derived from an EMBL/GenBank/DDBJ whole genome shotgun (WGS) entry which is preliminary data.</text>
</comment>